<evidence type="ECO:0000256" key="8">
    <source>
        <dbReference type="ARBA" id="ARBA00022989"/>
    </source>
</evidence>
<dbReference type="SUPFAM" id="SSF58069">
    <property type="entry name" value="Virus ectodomain"/>
    <property type="match status" value="1"/>
</dbReference>
<evidence type="ECO:0000256" key="4">
    <source>
        <dbReference type="ARBA" id="ARBA00022511"/>
    </source>
</evidence>
<keyword evidence="5" id="KW-0945">Host-virus interaction</keyword>
<feature type="transmembrane region" description="Helical" evidence="14">
    <location>
        <begin position="71"/>
        <end position="95"/>
    </location>
</feature>
<reference evidence="15 16" key="1">
    <citation type="submission" date="2019-09" db="EMBL/GenBank/DDBJ databases">
        <title>Bird 10,000 Genomes (B10K) Project - Family phase.</title>
        <authorList>
            <person name="Zhang G."/>
        </authorList>
    </citation>
    <scope>NUCLEOTIDE SEQUENCE [LARGE SCALE GENOMIC DNA]</scope>
    <source>
        <strain evidence="15">B10K-LSUMZ-23963</strain>
        <tissue evidence="15">Muscle</tissue>
    </source>
</reference>
<evidence type="ECO:0000256" key="11">
    <source>
        <dbReference type="ARBA" id="ARBA00023157"/>
    </source>
</evidence>
<dbReference type="Gene3D" id="1.10.287.210">
    <property type="match status" value="1"/>
</dbReference>
<keyword evidence="7" id="KW-1043">Host membrane</keyword>
<dbReference type="Proteomes" id="UP000543287">
    <property type="component" value="Unassembled WGS sequence"/>
</dbReference>
<comment type="caution">
    <text evidence="15">The sequence shown here is derived from an EMBL/GenBank/DDBJ whole genome shotgun (WGS) entry which is preliminary data.</text>
</comment>
<protein>
    <submittedName>
        <fullName evidence="15">ENV2 protein</fullName>
    </submittedName>
</protein>
<feature type="non-terminal residue" evidence="15">
    <location>
        <position position="1"/>
    </location>
</feature>
<evidence type="ECO:0000256" key="14">
    <source>
        <dbReference type="SAM" id="Phobius"/>
    </source>
</evidence>
<evidence type="ECO:0000256" key="7">
    <source>
        <dbReference type="ARBA" id="ARBA00022870"/>
    </source>
</evidence>
<keyword evidence="10" id="KW-0564">Palmitate</keyword>
<proteinExistence type="predicted"/>
<dbReference type="CDD" id="cd09851">
    <property type="entry name" value="HTLV-1-like_HR1-HR2"/>
    <property type="match status" value="1"/>
</dbReference>
<evidence type="ECO:0000256" key="2">
    <source>
        <dbReference type="ARBA" id="ARBA00004531"/>
    </source>
</evidence>
<keyword evidence="4" id="KW-1032">Host cell membrane</keyword>
<name>A0A7K9BED2_DRONO</name>
<evidence type="ECO:0000256" key="3">
    <source>
        <dbReference type="ARBA" id="ARBA00004563"/>
    </source>
</evidence>
<keyword evidence="12" id="KW-0325">Glycoprotein</keyword>
<gene>
    <name evidence="15" type="primary">Fv4_1</name>
    <name evidence="15" type="ORF">DRONOV_R14955</name>
</gene>
<dbReference type="Pfam" id="PF00429">
    <property type="entry name" value="TLV_coat"/>
    <property type="match status" value="1"/>
</dbReference>
<keyword evidence="13" id="KW-0449">Lipoprotein</keyword>
<evidence type="ECO:0000256" key="13">
    <source>
        <dbReference type="ARBA" id="ARBA00023288"/>
    </source>
</evidence>
<evidence type="ECO:0000256" key="1">
    <source>
        <dbReference type="ARBA" id="ARBA00004402"/>
    </source>
</evidence>
<accession>A0A7K9BED2</accession>
<keyword evidence="11" id="KW-1015">Disulfide bond</keyword>
<evidence type="ECO:0000313" key="15">
    <source>
        <dbReference type="EMBL" id="NXG38456.1"/>
    </source>
</evidence>
<dbReference type="PANTHER" id="PTHR10424">
    <property type="entry name" value="VIRAL ENVELOPE PROTEIN"/>
    <property type="match status" value="1"/>
</dbReference>
<dbReference type="AlphaFoldDB" id="A0A7K9BED2"/>
<dbReference type="InterPro" id="IPR018154">
    <property type="entry name" value="TLV/ENV_coat_polyprotein"/>
</dbReference>
<evidence type="ECO:0000256" key="6">
    <source>
        <dbReference type="ARBA" id="ARBA00022692"/>
    </source>
</evidence>
<evidence type="ECO:0000256" key="9">
    <source>
        <dbReference type="ARBA" id="ARBA00023136"/>
    </source>
</evidence>
<keyword evidence="6 14" id="KW-0812">Transmembrane</keyword>
<keyword evidence="8 14" id="KW-1133">Transmembrane helix</keyword>
<sequence length="275" mass="30845">WLVPAEGTTWICSKSGVTPCISRKYLLTIQEFCVQVMILPRIIYHPQSYIYTVSEVRETLQISHLCRREPITALTVGLLLVLGGVGAGTGATALIKGNYDISKLSAAVDEDLAKTEQSISALEKSLRSLSEVVLQNRRGLDLMFLREGGICAALKEECCIYADHTGMVRDSMTKLRESLDKRRKEQEAQRSWYENWFTASPWLTTLVSAVLGPALLLAACLTFGPCIFNKLIAIVKNHLEAAHLMLVRTKYELTEEDPEFELSRQAVQMFDEQDE</sequence>
<feature type="transmembrane region" description="Helical" evidence="14">
    <location>
        <begin position="202"/>
        <end position="228"/>
    </location>
</feature>
<evidence type="ECO:0000256" key="10">
    <source>
        <dbReference type="ARBA" id="ARBA00023139"/>
    </source>
</evidence>
<keyword evidence="9 14" id="KW-0472">Membrane</keyword>
<evidence type="ECO:0000256" key="12">
    <source>
        <dbReference type="ARBA" id="ARBA00023180"/>
    </source>
</evidence>
<evidence type="ECO:0000256" key="5">
    <source>
        <dbReference type="ARBA" id="ARBA00022581"/>
    </source>
</evidence>
<dbReference type="EMBL" id="VWZH01000366">
    <property type="protein sequence ID" value="NXG38456.1"/>
    <property type="molecule type" value="Genomic_DNA"/>
</dbReference>
<evidence type="ECO:0000313" key="16">
    <source>
        <dbReference type="Proteomes" id="UP000543287"/>
    </source>
</evidence>
<comment type="subcellular location">
    <subcellularLocation>
        <location evidence="1">Host cell membrane</location>
        <topology evidence="1">Single-pass type I membrane protein</topology>
    </subcellularLocation>
    <subcellularLocation>
        <location evidence="2">Host endomembrane system</location>
        <topology evidence="2">Peripheral membrane protein</topology>
    </subcellularLocation>
    <subcellularLocation>
        <location evidence="3">Virion membrane</location>
        <topology evidence="3">Single-pass type I membrane protein</topology>
    </subcellularLocation>
</comment>
<dbReference type="PANTHER" id="PTHR10424:SF81">
    <property type="entry name" value="ERVV2 PROTEIN"/>
    <property type="match status" value="1"/>
</dbReference>
<feature type="non-terminal residue" evidence="15">
    <location>
        <position position="275"/>
    </location>
</feature>
<organism evidence="15 16">
    <name type="scientific">Dromaius novaehollandiae</name>
    <name type="common">Emu</name>
    <dbReference type="NCBI Taxonomy" id="8790"/>
    <lineage>
        <taxon>Eukaryota</taxon>
        <taxon>Metazoa</taxon>
        <taxon>Chordata</taxon>
        <taxon>Craniata</taxon>
        <taxon>Vertebrata</taxon>
        <taxon>Euteleostomi</taxon>
        <taxon>Archelosauria</taxon>
        <taxon>Archosauria</taxon>
        <taxon>Dinosauria</taxon>
        <taxon>Saurischia</taxon>
        <taxon>Theropoda</taxon>
        <taxon>Coelurosauria</taxon>
        <taxon>Aves</taxon>
        <taxon>Palaeognathae</taxon>
        <taxon>Casuariiformes</taxon>
        <taxon>Dromaiidae</taxon>
        <taxon>Dromaius</taxon>
    </lineage>
</organism>